<evidence type="ECO:0000256" key="4">
    <source>
        <dbReference type="ARBA" id="ARBA00022989"/>
    </source>
</evidence>
<keyword evidence="5" id="KW-0472">Membrane</keyword>
<dbReference type="Proteomes" id="UP000485058">
    <property type="component" value="Unassembled WGS sequence"/>
</dbReference>
<accession>A0A699YIX7</accession>
<keyword evidence="6" id="KW-0456">Lyase</keyword>
<dbReference type="SMART" id="SM00044">
    <property type="entry name" value="CYCc"/>
    <property type="match status" value="1"/>
</dbReference>
<dbReference type="InterPro" id="IPR029787">
    <property type="entry name" value="Nucleotide_cyclase"/>
</dbReference>
<feature type="domain" description="Guanylate cyclase" evidence="7">
    <location>
        <begin position="36"/>
        <end position="184"/>
    </location>
</feature>
<evidence type="ECO:0000259" key="7">
    <source>
        <dbReference type="PROSITE" id="PS50125"/>
    </source>
</evidence>
<keyword evidence="3" id="KW-0547">Nucleotide-binding</keyword>
<dbReference type="InterPro" id="IPR001054">
    <property type="entry name" value="A/G_cyclase"/>
</dbReference>
<keyword evidence="9" id="KW-1185">Reference proteome</keyword>
<keyword evidence="4" id="KW-1133">Transmembrane helix</keyword>
<dbReference type="Pfam" id="PF00211">
    <property type="entry name" value="Guanylate_cyc"/>
    <property type="match status" value="1"/>
</dbReference>
<comment type="caution">
    <text evidence="8">The sequence shown here is derived from an EMBL/GenBank/DDBJ whole genome shotgun (WGS) entry which is preliminary data.</text>
</comment>
<evidence type="ECO:0000313" key="8">
    <source>
        <dbReference type="EMBL" id="GFH09441.1"/>
    </source>
</evidence>
<dbReference type="GO" id="GO:0004016">
    <property type="term" value="F:adenylate cyclase activity"/>
    <property type="evidence" value="ECO:0007669"/>
    <property type="project" value="TreeGrafter"/>
</dbReference>
<evidence type="ECO:0000256" key="2">
    <source>
        <dbReference type="ARBA" id="ARBA00022692"/>
    </source>
</evidence>
<dbReference type="AlphaFoldDB" id="A0A699YIX7"/>
<dbReference type="EMBL" id="BLLF01000234">
    <property type="protein sequence ID" value="GFH09441.1"/>
    <property type="molecule type" value="Genomic_DNA"/>
</dbReference>
<name>A0A699YIX7_HAELA</name>
<gene>
    <name evidence="8" type="ORF">HaLaN_04581</name>
</gene>
<dbReference type="SUPFAM" id="SSF55073">
    <property type="entry name" value="Nucleotide cyclase"/>
    <property type="match status" value="1"/>
</dbReference>
<dbReference type="GO" id="GO:0001653">
    <property type="term" value="F:peptide receptor activity"/>
    <property type="evidence" value="ECO:0007669"/>
    <property type="project" value="TreeGrafter"/>
</dbReference>
<evidence type="ECO:0000256" key="1">
    <source>
        <dbReference type="ARBA" id="ARBA00004370"/>
    </source>
</evidence>
<dbReference type="Gene3D" id="3.30.70.1230">
    <property type="entry name" value="Nucleotide cyclase"/>
    <property type="match status" value="1"/>
</dbReference>
<dbReference type="CDD" id="cd07302">
    <property type="entry name" value="CHD"/>
    <property type="match status" value="1"/>
</dbReference>
<evidence type="ECO:0000256" key="3">
    <source>
        <dbReference type="ARBA" id="ARBA00022741"/>
    </source>
</evidence>
<dbReference type="GO" id="GO:0004383">
    <property type="term" value="F:guanylate cyclase activity"/>
    <property type="evidence" value="ECO:0007669"/>
    <property type="project" value="TreeGrafter"/>
</dbReference>
<keyword evidence="2" id="KW-0812">Transmembrane</keyword>
<dbReference type="GO" id="GO:0007168">
    <property type="term" value="P:receptor guanylyl cyclase signaling pathway"/>
    <property type="evidence" value="ECO:0007669"/>
    <property type="project" value="TreeGrafter"/>
</dbReference>
<dbReference type="GO" id="GO:0005886">
    <property type="term" value="C:plasma membrane"/>
    <property type="evidence" value="ECO:0007669"/>
    <property type="project" value="TreeGrafter"/>
</dbReference>
<proteinExistence type="predicted"/>
<dbReference type="InterPro" id="IPR050401">
    <property type="entry name" value="Cyclic_nucleotide_synthase"/>
</dbReference>
<comment type="subcellular location">
    <subcellularLocation>
        <location evidence="1">Membrane</location>
    </subcellularLocation>
</comment>
<dbReference type="GO" id="GO:0035556">
    <property type="term" value="P:intracellular signal transduction"/>
    <property type="evidence" value="ECO:0007669"/>
    <property type="project" value="InterPro"/>
</dbReference>
<evidence type="ECO:0000256" key="6">
    <source>
        <dbReference type="ARBA" id="ARBA00023239"/>
    </source>
</evidence>
<evidence type="ECO:0000256" key="5">
    <source>
        <dbReference type="ARBA" id="ARBA00023136"/>
    </source>
</evidence>
<dbReference type="PANTHER" id="PTHR11920">
    <property type="entry name" value="GUANYLYL CYCLASE"/>
    <property type="match status" value="1"/>
</dbReference>
<reference evidence="8 9" key="1">
    <citation type="submission" date="2020-02" db="EMBL/GenBank/DDBJ databases">
        <title>Draft genome sequence of Haematococcus lacustris strain NIES-144.</title>
        <authorList>
            <person name="Morimoto D."/>
            <person name="Nakagawa S."/>
            <person name="Yoshida T."/>
            <person name="Sawayama S."/>
        </authorList>
    </citation>
    <scope>NUCLEOTIDE SEQUENCE [LARGE SCALE GENOMIC DNA]</scope>
    <source>
        <strain evidence="8 9">NIES-144</strain>
    </source>
</reference>
<organism evidence="8 9">
    <name type="scientific">Haematococcus lacustris</name>
    <name type="common">Green alga</name>
    <name type="synonym">Haematococcus pluvialis</name>
    <dbReference type="NCBI Taxonomy" id="44745"/>
    <lineage>
        <taxon>Eukaryota</taxon>
        <taxon>Viridiplantae</taxon>
        <taxon>Chlorophyta</taxon>
        <taxon>core chlorophytes</taxon>
        <taxon>Chlorophyceae</taxon>
        <taxon>CS clade</taxon>
        <taxon>Chlamydomonadales</taxon>
        <taxon>Haematococcaceae</taxon>
        <taxon>Haematococcus</taxon>
    </lineage>
</organism>
<protein>
    <submittedName>
        <fullName evidence="8">Guanylate cyclase domain-containing protein</fullName>
    </submittedName>
</protein>
<evidence type="ECO:0000313" key="9">
    <source>
        <dbReference type="Proteomes" id="UP000485058"/>
    </source>
</evidence>
<dbReference type="PROSITE" id="PS50125">
    <property type="entry name" value="GUANYLATE_CYCLASE_2"/>
    <property type="match status" value="1"/>
</dbReference>
<dbReference type="GO" id="GO:0000166">
    <property type="term" value="F:nucleotide binding"/>
    <property type="evidence" value="ECO:0007669"/>
    <property type="project" value="UniProtKB-KW"/>
</dbReference>
<sequence>MLQLIPKLCLAGYKSGFVGESAGMVSVMQVMHEQVSILFSDIVGFSSLSAEVAPEAVFAMLNELYSHFDVLTQFMPSIYKHQLPFPYLITQPGLLCALQIETIGDSYMVTAGLLVHDPEHAATMVRFGLAMQQVAAQVMMPNGAGPVQMRIGIHSGPVLSGVIGKIRKRFCLVGHTVNCASRMESGGIPGRIQVSSSTHALLQHCSEFQWESRGPIEVKGLGTMTPYLLVPLDDQTMDILLSQDDVAEALSAVRGGEALASGD</sequence>
<dbReference type="PANTHER" id="PTHR11920:SF335">
    <property type="entry name" value="GUANYLATE CYCLASE"/>
    <property type="match status" value="1"/>
</dbReference>